<dbReference type="PANTHER" id="PTHR38643">
    <property type="entry name" value="PURINE NUCLEOSIDE PERMEASE C285.05-RELATED"/>
    <property type="match status" value="1"/>
</dbReference>
<proteinExistence type="predicted"/>
<keyword evidence="1" id="KW-0732">Signal</keyword>
<evidence type="ECO:0000313" key="2">
    <source>
        <dbReference type="EMBL" id="QRZ12156.1"/>
    </source>
</evidence>
<reference evidence="2 3" key="1">
    <citation type="submission" date="2021-02" db="EMBL/GenBank/DDBJ databases">
        <title>Paracoccus methylovroum sp.nov., a new methanol and methylamine utilizing methylotrophic denitrifer.</title>
        <authorList>
            <person name="Timsy T."/>
            <person name="Behrendt U."/>
            <person name="Ulrich A."/>
            <person name="Spanner T."/>
            <person name="Foesel B.U."/>
            <person name="Horn M.A."/>
            <person name="Kolb S."/>
        </authorList>
    </citation>
    <scope>NUCLEOTIDE SEQUENCE [LARGE SCALE GENOMIC DNA]</scope>
    <source>
        <strain evidence="2 3">H4-D09</strain>
    </source>
</reference>
<keyword evidence="3" id="KW-1185">Reference proteome</keyword>
<dbReference type="RefSeq" id="WP_205293180.1">
    <property type="nucleotide sequence ID" value="NZ_CP070368.1"/>
</dbReference>
<sequence length="333" mass="35949">MQICAKTLWATSAIMVGLAGGASADPVKVKVFIGAMFEIGENSGDRAGEYQHWYERYWQDAVPREIPGAIAPVHCNDDGVCGSVLGMGKVNAAASMQAILLNPDYDFSNAYYLITGVAGTPPSRGTIGDVVWANWLIDYDLGHRWAPEEGEPGEPVFIPRKGYEEYRVHELNPDLVAWGVELSSDVALTDSDEAQTYRMRYPDAAAQAAPSVKVGTHMTGDTFFHGPGLSAEAQYIAKLYGADDYLVTEMEDNAIAQVINRLYGTDRIAAIRGSVNFDQGNPNETTLQHLDPAPGETAGGFAETVQNIALVGAPLVDRIVTGWEAWKDGVPAH</sequence>
<evidence type="ECO:0000256" key="1">
    <source>
        <dbReference type="SAM" id="SignalP"/>
    </source>
</evidence>
<dbReference type="InterPro" id="IPR009486">
    <property type="entry name" value="Pur_nuclsid_perm"/>
</dbReference>
<feature type="chain" id="PRO_5046444683" evidence="1">
    <location>
        <begin position="25"/>
        <end position="333"/>
    </location>
</feature>
<dbReference type="EMBL" id="CP070368">
    <property type="protein sequence ID" value="QRZ12156.1"/>
    <property type="molecule type" value="Genomic_DNA"/>
</dbReference>
<organism evidence="2 3">
    <name type="scientific">Paracoccus methylovorus</name>
    <dbReference type="NCBI Taxonomy" id="2812658"/>
    <lineage>
        <taxon>Bacteria</taxon>
        <taxon>Pseudomonadati</taxon>
        <taxon>Pseudomonadota</taxon>
        <taxon>Alphaproteobacteria</taxon>
        <taxon>Rhodobacterales</taxon>
        <taxon>Paracoccaceae</taxon>
        <taxon>Paracoccus</taxon>
    </lineage>
</organism>
<gene>
    <name evidence="2" type="ORF">JWJ88_05785</name>
</gene>
<dbReference type="PANTHER" id="PTHR38643:SF1">
    <property type="entry name" value="PURINE NUCLEOSIDE PERMEASE C285.05-RELATED"/>
    <property type="match status" value="1"/>
</dbReference>
<feature type="signal peptide" evidence="1">
    <location>
        <begin position="1"/>
        <end position="24"/>
    </location>
</feature>
<dbReference type="Gene3D" id="3.40.50.1580">
    <property type="entry name" value="Nucleoside phosphorylase domain"/>
    <property type="match status" value="1"/>
</dbReference>
<dbReference type="PIRSF" id="PIRSF013171">
    <property type="entry name" value="Pur_nuclsid_perm"/>
    <property type="match status" value="1"/>
</dbReference>
<dbReference type="Proteomes" id="UP000663629">
    <property type="component" value="Chromosome 1"/>
</dbReference>
<protein>
    <submittedName>
        <fullName evidence="2">Purine nucleoside permease</fullName>
    </submittedName>
</protein>
<accession>A0ABX7JE53</accession>
<dbReference type="SUPFAM" id="SSF53167">
    <property type="entry name" value="Purine and uridine phosphorylases"/>
    <property type="match status" value="1"/>
</dbReference>
<dbReference type="InterPro" id="IPR035994">
    <property type="entry name" value="Nucleoside_phosphorylase_sf"/>
</dbReference>
<dbReference type="Pfam" id="PF06516">
    <property type="entry name" value="NUP"/>
    <property type="match status" value="1"/>
</dbReference>
<name>A0ABX7JE53_9RHOB</name>
<evidence type="ECO:0000313" key="3">
    <source>
        <dbReference type="Proteomes" id="UP000663629"/>
    </source>
</evidence>